<dbReference type="EMBL" id="MG271984">
    <property type="protein sequence ID" value="AUG72309.1"/>
    <property type="molecule type" value="Genomic_DNA"/>
</dbReference>
<dbReference type="CDD" id="cd09897">
    <property type="entry name" value="H3TH_FEN1-XPG-like"/>
    <property type="match status" value="1"/>
</dbReference>
<evidence type="ECO:0000313" key="1">
    <source>
        <dbReference type="EMBL" id="AUG72309.1"/>
    </source>
</evidence>
<dbReference type="KEGG" id="vg:35414701"/>
<dbReference type="RefSeq" id="YP_009447881.1">
    <property type="nucleotide sequence ID" value="NC_036579.1"/>
</dbReference>
<sequence>MGIKKKLVQSLIFNSISQNQFGLIVQNKLVGKANALIFDHMLVMHSACYVPVQNQMGPEEHILHHALNHYTKYLKGIANSSTVFILCEDGFQSVKPAVRDKRSEQIPTEALVYFKNNKSALARTLVERLQMEGVCALFITGYNGTSLNYRYLPGNGTRPRLGAELHMESFIQECKEVEADLLMYAIAAQYNRYFPNHLIVITTRDTDVIPTGLALMREMGSEYLGNTVLEFKTPMFAATKDFDRAVSDFLLVEKVSPSNTMIFNRFARFTVDDFYRDDGLGGGTISGDIFNLLLDARTLSPFSDLLTRLYHAITTYEPEEVKKLAKFFIACLRAGFRGPIFRRILMRLLDEDLATRDIVEKFMNEMDTNADRYELLSDFFTKTNSYVAGKLIKYLSDDCDWDVIDDSDQTDAIGHFVHGQAYMVTTTGLSTRCVKGLVALAKMYRDNKISLGSYGAYIGMQSTHGNCYIRLVPTPSTPAAMVACVLAGADYNLTIPKLGSVQIVNLLTEEGFIDLCNKHLFNLTEDGARFMWKTLSMTKLKRKLPLDPRLDEYVSCVWKTMCYTIHTWQLKAPKPSIDYGFVTGEAGVNFIIKDPQEFKNAFTLTRK</sequence>
<proteinExistence type="predicted"/>
<reference evidence="1" key="1">
    <citation type="journal article" date="2018" name="Arch. Virol.">
        <title>Complete genome sequence and analysis of ictalurid herpesvirus 2.</title>
        <authorList>
            <person name="Borzak R."/>
            <person name="Haluk T."/>
            <person name="Bartha D."/>
            <person name="Doszpoly A."/>
        </authorList>
    </citation>
    <scope>NUCLEOTIDE SEQUENCE</scope>
    <source>
        <strain evidence="1">760/94</strain>
    </source>
</reference>
<evidence type="ECO:0000313" key="2">
    <source>
        <dbReference type="Proteomes" id="UP000242696"/>
    </source>
</evidence>
<accession>A0A2H5AJJ6</accession>
<dbReference type="GeneID" id="35414701"/>
<dbReference type="Proteomes" id="UP000242696">
    <property type="component" value="Segment"/>
</dbReference>
<name>A0A2H5AJJ6_9VIRU</name>
<dbReference type="OrthoDB" id="29593at10239"/>
<protein>
    <submittedName>
        <fullName evidence="1">ORF54</fullName>
    </submittedName>
</protein>
<keyword evidence="2" id="KW-1185">Reference proteome</keyword>
<organism evidence="1">
    <name type="scientific">black bullhead herpesvirus</name>
    <dbReference type="NCBI Taxonomy" id="508441"/>
    <lineage>
        <taxon>Viruses</taxon>
        <taxon>Duplodnaviria</taxon>
        <taxon>Heunggongvirae</taxon>
        <taxon>Peploviricota</taxon>
        <taxon>Herviviricetes</taxon>
        <taxon>Herpesvirales</taxon>
        <taxon>Alloherpesviridae</taxon>
        <taxon>Ictavirus</taxon>
        <taxon>Ictavirus ictaluridallo2</taxon>
    </lineage>
</organism>